<evidence type="ECO:0000256" key="8">
    <source>
        <dbReference type="ARBA" id="ARBA00022695"/>
    </source>
</evidence>
<dbReference type="Gene3D" id="2.160.10.10">
    <property type="entry name" value="Hexapeptide repeat proteins"/>
    <property type="match status" value="1"/>
</dbReference>
<dbReference type="PROSITE" id="PS00101">
    <property type="entry name" value="HEXAPEP_TRANSFERASES"/>
    <property type="match status" value="1"/>
</dbReference>
<evidence type="ECO:0000256" key="13">
    <source>
        <dbReference type="ARBA" id="ARBA00022984"/>
    </source>
</evidence>
<dbReference type="GO" id="GO:0009252">
    <property type="term" value="P:peptidoglycan biosynthetic process"/>
    <property type="evidence" value="ECO:0007669"/>
    <property type="project" value="UniProtKB-UniRule"/>
</dbReference>
<dbReference type="PANTHER" id="PTHR43584:SF3">
    <property type="entry name" value="BIFUNCTIONAL PROTEIN GLMU"/>
    <property type="match status" value="1"/>
</dbReference>
<comment type="caution">
    <text evidence="20">Lacks conserved residue(s) required for the propagation of feature annotation.</text>
</comment>
<keyword evidence="6 20" id="KW-0963">Cytoplasm</keyword>
<dbReference type="GO" id="GO:0008360">
    <property type="term" value="P:regulation of cell shape"/>
    <property type="evidence" value="ECO:0007669"/>
    <property type="project" value="UniProtKB-KW"/>
</dbReference>
<dbReference type="GO" id="GO:0071555">
    <property type="term" value="P:cell wall organization"/>
    <property type="evidence" value="ECO:0007669"/>
    <property type="project" value="UniProtKB-KW"/>
</dbReference>
<organism evidence="23 24">
    <name type="scientific">Caldanaerobacter subterraneus</name>
    <dbReference type="NCBI Taxonomy" id="911092"/>
    <lineage>
        <taxon>Bacteria</taxon>
        <taxon>Bacillati</taxon>
        <taxon>Bacillota</taxon>
        <taxon>Clostridia</taxon>
        <taxon>Thermoanaerobacterales</taxon>
        <taxon>Thermoanaerobacteraceae</taxon>
        <taxon>Caldanaerobacter</taxon>
    </lineage>
</organism>
<feature type="binding site" evidence="20">
    <location>
        <position position="169"/>
    </location>
    <ligand>
        <name>UDP-N-acetyl-alpha-D-glucosamine</name>
        <dbReference type="ChEBI" id="CHEBI:57705"/>
    </ligand>
</feature>
<keyword evidence="14 20" id="KW-0511">Multifunctional enzyme</keyword>
<feature type="binding site" evidence="20">
    <location>
        <position position="421"/>
    </location>
    <ligand>
        <name>acetyl-CoA</name>
        <dbReference type="ChEBI" id="CHEBI:57288"/>
    </ligand>
</feature>
<feature type="binding site" evidence="20">
    <location>
        <position position="139"/>
    </location>
    <ligand>
        <name>UDP-N-acetyl-alpha-D-glucosamine</name>
        <dbReference type="ChEBI" id="CHEBI:57705"/>
    </ligand>
</feature>
<feature type="region of interest" description="Pyrophosphorylase" evidence="20">
    <location>
        <begin position="1"/>
        <end position="228"/>
    </location>
</feature>
<feature type="binding site" evidence="20">
    <location>
        <position position="364"/>
    </location>
    <ligand>
        <name>UDP-N-acetyl-alpha-D-glucosamine</name>
        <dbReference type="ChEBI" id="CHEBI:57705"/>
    </ligand>
</feature>
<sequence length="457" mass="49600">MEELVSVILAAGLGKRMKSKYPKVVHKVCGKPMVKWVVEAAKKAGSKEVIVVVGHGREMVEEVLGDEVKYAYQEVQLGTGHAVMMAEELLPLEGMVLILTGDTPLITSDTLRKLVEYHISEGNDVTILSSIFDDPTGYGRIIRNESGNVVKIVEEKDASEEEKRVKEINSGMYVVDIAKLRAALKEITNDNAQGEYYLTDAVEIIRNMGGKIGAVVGESEEIIGVNSRVQLSVAEKVMRRRINEKHMENGVTIIDPDSTYIDAEVEIGRDTVILPGTILQGKTKIGEDCEIGPNSRIVDSTIGNGCSVTYSVVLSSSVGNNVKIGPFAHIRPESVIKNNVKIGDFVEIKKSVIDEGSKVPHLTYVGDAELGKNVNMGCGSITVNYDGKQKHKTIIGDNVFVGCNVNLVAPVKIGNNAYIAAGSTITEDVPEGALAIARSRQTNKEGWVEERIKKGRL</sequence>
<dbReference type="Pfam" id="PF00132">
    <property type="entry name" value="Hexapep"/>
    <property type="match status" value="1"/>
</dbReference>
<protein>
    <recommendedName>
        <fullName evidence="20">Bifunctional protein GlmU</fullName>
    </recommendedName>
    <domain>
        <recommendedName>
            <fullName evidence="20">UDP-N-acetylglucosamine pyrophosphorylase</fullName>
            <ecNumber evidence="20">2.7.7.23</ecNumber>
        </recommendedName>
        <alternativeName>
            <fullName evidence="20">N-acetylglucosamine-1-phosphate uridyltransferase</fullName>
        </alternativeName>
    </domain>
    <domain>
        <recommendedName>
            <fullName evidence="20">Glucosamine-1-phosphate N-acetyltransferase</fullName>
            <ecNumber evidence="20">2.3.1.157</ecNumber>
        </recommendedName>
    </domain>
</protein>
<accession>A0A124FCC9</accession>
<feature type="binding site" evidence="20">
    <location>
        <position position="154"/>
    </location>
    <ligand>
        <name>UDP-N-acetyl-alpha-D-glucosamine</name>
        <dbReference type="ChEBI" id="CHEBI:57705"/>
    </ligand>
</feature>
<comment type="pathway">
    <text evidence="20">Bacterial outer membrane biogenesis; LPS lipid A biosynthesis.</text>
</comment>
<feature type="binding site" evidence="20">
    <location>
        <position position="226"/>
    </location>
    <ligand>
        <name>Mg(2+)</name>
        <dbReference type="ChEBI" id="CHEBI:18420"/>
    </ligand>
</feature>
<dbReference type="EC" id="2.3.1.157" evidence="20"/>
<dbReference type="Proteomes" id="UP000264445">
    <property type="component" value="Unassembled WGS sequence"/>
</dbReference>
<comment type="similarity">
    <text evidence="4 20">In the C-terminal section; belongs to the transferase hexapeptide repeat family.</text>
</comment>
<evidence type="ECO:0000259" key="22">
    <source>
        <dbReference type="Pfam" id="PF24894"/>
    </source>
</evidence>
<comment type="cofactor">
    <cofactor evidence="20">
        <name>Mg(2+)</name>
        <dbReference type="ChEBI" id="CHEBI:18420"/>
    </cofactor>
    <text evidence="20">Binds 1 Mg(2+) ion per subunit.</text>
</comment>
<reference evidence="23 24" key="1">
    <citation type="journal article" date="2018" name="Nat. Biotechnol.">
        <title>A standardized bacterial taxonomy based on genome phylogeny substantially revises the tree of life.</title>
        <authorList>
            <person name="Parks D.H."/>
            <person name="Chuvochina M."/>
            <person name="Waite D.W."/>
            <person name="Rinke C."/>
            <person name="Skarshewski A."/>
            <person name="Chaumeil P.A."/>
            <person name="Hugenholtz P."/>
        </authorList>
    </citation>
    <scope>NUCLEOTIDE SEQUENCE [LARGE SCALE GENOMIC DNA]</scope>
    <source>
        <strain evidence="23">UBA12544</strain>
    </source>
</reference>
<dbReference type="AlphaFoldDB" id="A0A124FCC9"/>
<feature type="active site" description="Proton acceptor" evidence="20">
    <location>
        <position position="361"/>
    </location>
</feature>
<comment type="similarity">
    <text evidence="5 20">In the N-terminal section; belongs to the N-acetylglucosamine-1-phosphate uridyltransferase family.</text>
</comment>
<dbReference type="InterPro" id="IPR005835">
    <property type="entry name" value="NTP_transferase_dom"/>
</dbReference>
<dbReference type="EMBL" id="DOLB01000167">
    <property type="protein sequence ID" value="HBT50376.1"/>
    <property type="molecule type" value="Genomic_DNA"/>
</dbReference>
<dbReference type="GO" id="GO:0019134">
    <property type="term" value="F:glucosamine-1-phosphate N-acetyltransferase activity"/>
    <property type="evidence" value="ECO:0007669"/>
    <property type="project" value="UniProtKB-UniRule"/>
</dbReference>
<dbReference type="GO" id="GO:0000902">
    <property type="term" value="P:cell morphogenesis"/>
    <property type="evidence" value="ECO:0007669"/>
    <property type="project" value="UniProtKB-UniRule"/>
</dbReference>
<evidence type="ECO:0000313" key="23">
    <source>
        <dbReference type="EMBL" id="HBT50376.1"/>
    </source>
</evidence>
<dbReference type="SUPFAM" id="SSF53448">
    <property type="entry name" value="Nucleotide-diphospho-sugar transferases"/>
    <property type="match status" value="1"/>
</dbReference>
<dbReference type="InterPro" id="IPR056818">
    <property type="entry name" value="GlmU/GlgC-like_hexapep"/>
</dbReference>
<dbReference type="InterPro" id="IPR005882">
    <property type="entry name" value="Bifunctional_GlmU"/>
</dbReference>
<name>A0A124FCC9_9THEO</name>
<dbReference type="GO" id="GO:0009245">
    <property type="term" value="P:lipid A biosynthetic process"/>
    <property type="evidence" value="ECO:0007669"/>
    <property type="project" value="UniProtKB-UniRule"/>
</dbReference>
<feature type="binding site" evidence="20">
    <location>
        <position position="73"/>
    </location>
    <ligand>
        <name>UDP-N-acetyl-alpha-D-glucosamine</name>
        <dbReference type="ChEBI" id="CHEBI:57705"/>
    </ligand>
</feature>
<feature type="binding site" evidence="20">
    <location>
        <position position="226"/>
    </location>
    <ligand>
        <name>UDP-N-acetyl-alpha-D-glucosamine</name>
        <dbReference type="ChEBI" id="CHEBI:57705"/>
    </ligand>
</feature>
<feature type="binding site" evidence="20">
    <location>
        <position position="349"/>
    </location>
    <ligand>
        <name>UDP-N-acetyl-alpha-D-glucosamine</name>
        <dbReference type="ChEBI" id="CHEBI:57705"/>
    </ligand>
</feature>
<keyword evidence="16 20" id="KW-0961">Cell wall biogenesis/degradation</keyword>
<dbReference type="HAMAP" id="MF_01631">
    <property type="entry name" value="GlmU"/>
    <property type="match status" value="1"/>
</dbReference>
<feature type="region of interest" description="Linker" evidence="20">
    <location>
        <begin position="229"/>
        <end position="249"/>
    </location>
</feature>
<dbReference type="UniPathway" id="UPA00973"/>
<evidence type="ECO:0000256" key="1">
    <source>
        <dbReference type="ARBA" id="ARBA00004496"/>
    </source>
</evidence>
<evidence type="ECO:0000256" key="6">
    <source>
        <dbReference type="ARBA" id="ARBA00022490"/>
    </source>
</evidence>
<evidence type="ECO:0000256" key="2">
    <source>
        <dbReference type="ARBA" id="ARBA00005166"/>
    </source>
</evidence>
<dbReference type="PANTHER" id="PTHR43584">
    <property type="entry name" value="NUCLEOTIDYL TRANSFERASE"/>
    <property type="match status" value="1"/>
</dbReference>
<keyword evidence="9 20" id="KW-0479">Metal-binding</keyword>
<evidence type="ECO:0000256" key="20">
    <source>
        <dbReference type="HAMAP-Rule" id="MF_01631"/>
    </source>
</evidence>
<keyword evidence="10 20" id="KW-0677">Repeat</keyword>
<keyword evidence="13 20" id="KW-0573">Peptidoglycan synthesis</keyword>
<evidence type="ECO:0000256" key="4">
    <source>
        <dbReference type="ARBA" id="ARBA00007707"/>
    </source>
</evidence>
<evidence type="ECO:0000256" key="15">
    <source>
        <dbReference type="ARBA" id="ARBA00023315"/>
    </source>
</evidence>
<dbReference type="SUPFAM" id="SSF51161">
    <property type="entry name" value="Trimeric LpxA-like enzymes"/>
    <property type="match status" value="1"/>
</dbReference>
<dbReference type="GO" id="GO:0005737">
    <property type="term" value="C:cytoplasm"/>
    <property type="evidence" value="ECO:0007669"/>
    <property type="project" value="UniProtKB-SubCell"/>
</dbReference>
<dbReference type="RefSeq" id="WP_278429593.1">
    <property type="nucleotide sequence ID" value="NZ_DOLB01000167.1"/>
</dbReference>
<keyword evidence="15 20" id="KW-0012">Acyltransferase</keyword>
<dbReference type="InterPro" id="IPR011004">
    <property type="entry name" value="Trimer_LpxA-like_sf"/>
</dbReference>
<keyword evidence="7 20" id="KW-0808">Transferase</keyword>
<evidence type="ECO:0000256" key="7">
    <source>
        <dbReference type="ARBA" id="ARBA00022679"/>
    </source>
</evidence>
<dbReference type="InterPro" id="IPR038009">
    <property type="entry name" value="GlmU_C_LbH"/>
</dbReference>
<comment type="subcellular location">
    <subcellularLocation>
        <location evidence="1 20">Cytoplasm</location>
    </subcellularLocation>
</comment>
<feature type="binding site" evidence="20">
    <location>
        <position position="331"/>
    </location>
    <ligand>
        <name>UDP-N-acetyl-alpha-D-glucosamine</name>
        <dbReference type="ChEBI" id="CHEBI:57705"/>
    </ligand>
</feature>
<keyword evidence="8 20" id="KW-0548">Nucleotidyltransferase</keyword>
<feature type="binding site" evidence="20">
    <location>
        <position position="375"/>
    </location>
    <ligand>
        <name>UDP-N-acetyl-alpha-D-glucosamine</name>
        <dbReference type="ChEBI" id="CHEBI:57705"/>
    </ligand>
</feature>
<comment type="subunit">
    <text evidence="20">Homotrimer.</text>
</comment>
<evidence type="ECO:0000313" key="24">
    <source>
        <dbReference type="Proteomes" id="UP000264445"/>
    </source>
</evidence>
<evidence type="ECO:0000256" key="17">
    <source>
        <dbReference type="ARBA" id="ARBA00048247"/>
    </source>
</evidence>
<feature type="binding site" evidence="20">
    <location>
        <begin position="78"/>
        <end position="79"/>
    </location>
    <ligand>
        <name>UDP-N-acetyl-alpha-D-glucosamine</name>
        <dbReference type="ChEBI" id="CHEBI:57705"/>
    </ligand>
</feature>
<evidence type="ECO:0000256" key="19">
    <source>
        <dbReference type="ARBA" id="ARBA00049628"/>
    </source>
</evidence>
<proteinExistence type="inferred from homology"/>
<dbReference type="Pfam" id="PF00483">
    <property type="entry name" value="NTP_transferase"/>
    <property type="match status" value="1"/>
</dbReference>
<evidence type="ECO:0000256" key="3">
    <source>
        <dbReference type="ARBA" id="ARBA00005208"/>
    </source>
</evidence>
<dbReference type="InterPro" id="IPR050065">
    <property type="entry name" value="GlmU-like"/>
</dbReference>
<feature type="domain" description="Nucleotidyl transferase" evidence="21">
    <location>
        <begin position="6"/>
        <end position="209"/>
    </location>
</feature>
<feature type="region of interest" description="N-acetyltransferase" evidence="20">
    <location>
        <begin position="250"/>
        <end position="457"/>
    </location>
</feature>
<comment type="function">
    <text evidence="19 20">Catalyzes the last two sequential reactions in the de novo biosynthetic pathway for UDP-N-acetylglucosamine (UDP-GlcNAc). The C-terminal domain catalyzes the transfer of acetyl group from acetyl coenzyme A to glucosamine-1-phosphate (GlcN-1-P) to produce N-acetylglucosamine-1-phosphate (GlcNAc-1-P), which is converted into UDP-GlcNAc by the transfer of uridine 5-monophosphate (from uridine 5-triphosphate), a reaction catalyzed by the N-terminal domain.</text>
</comment>
<dbReference type="UniPathway" id="UPA00113">
    <property type="reaction ID" value="UER00532"/>
</dbReference>
<evidence type="ECO:0000259" key="21">
    <source>
        <dbReference type="Pfam" id="PF00483"/>
    </source>
</evidence>
<evidence type="ECO:0000256" key="16">
    <source>
        <dbReference type="ARBA" id="ARBA00023316"/>
    </source>
</evidence>
<dbReference type="NCBIfam" id="TIGR01173">
    <property type="entry name" value="glmU"/>
    <property type="match status" value="1"/>
</dbReference>
<dbReference type="InterPro" id="IPR029044">
    <property type="entry name" value="Nucleotide-diphossugar_trans"/>
</dbReference>
<dbReference type="GO" id="GO:0000287">
    <property type="term" value="F:magnesium ion binding"/>
    <property type="evidence" value="ECO:0007669"/>
    <property type="project" value="UniProtKB-UniRule"/>
</dbReference>
<feature type="binding site" evidence="20">
    <location>
        <begin position="9"/>
        <end position="12"/>
    </location>
    <ligand>
        <name>UDP-N-acetyl-alpha-D-glucosamine</name>
        <dbReference type="ChEBI" id="CHEBI:57705"/>
    </ligand>
</feature>
<evidence type="ECO:0000256" key="11">
    <source>
        <dbReference type="ARBA" id="ARBA00022842"/>
    </source>
</evidence>
<keyword evidence="12 20" id="KW-0133">Cell shape</keyword>
<dbReference type="CDD" id="cd02540">
    <property type="entry name" value="GT2_GlmU_N_bac"/>
    <property type="match status" value="1"/>
</dbReference>
<dbReference type="Pfam" id="PF24894">
    <property type="entry name" value="Hexapep_GlmU"/>
    <property type="match status" value="1"/>
</dbReference>
<comment type="pathway">
    <text evidence="2 20">Nucleotide-sugar biosynthesis; UDP-N-acetyl-alpha-D-glucosamine biosynthesis; N-acetyl-alpha-D-glucosamine 1-phosphate from alpha-D-glucosamine 6-phosphate (route II): step 2/2.</text>
</comment>
<evidence type="ECO:0000256" key="5">
    <source>
        <dbReference type="ARBA" id="ARBA00007947"/>
    </source>
</evidence>
<evidence type="ECO:0000256" key="10">
    <source>
        <dbReference type="ARBA" id="ARBA00022737"/>
    </source>
</evidence>
<keyword evidence="11 20" id="KW-0460">Magnesium</keyword>
<comment type="catalytic activity">
    <reaction evidence="17 20">
        <text>alpha-D-glucosamine 1-phosphate + acetyl-CoA = N-acetyl-alpha-D-glucosamine 1-phosphate + CoA + H(+)</text>
        <dbReference type="Rhea" id="RHEA:13725"/>
        <dbReference type="ChEBI" id="CHEBI:15378"/>
        <dbReference type="ChEBI" id="CHEBI:57287"/>
        <dbReference type="ChEBI" id="CHEBI:57288"/>
        <dbReference type="ChEBI" id="CHEBI:57776"/>
        <dbReference type="ChEBI" id="CHEBI:58516"/>
        <dbReference type="EC" id="2.3.1.157"/>
    </reaction>
</comment>
<evidence type="ECO:0000256" key="9">
    <source>
        <dbReference type="ARBA" id="ARBA00022723"/>
    </source>
</evidence>
<dbReference type="NCBIfam" id="NF010934">
    <property type="entry name" value="PRK14354.1"/>
    <property type="match status" value="1"/>
</dbReference>
<comment type="caution">
    <text evidence="23">The sequence shown here is derived from an EMBL/GenBank/DDBJ whole genome shotgun (WGS) entry which is preliminary data.</text>
</comment>
<evidence type="ECO:0000256" key="18">
    <source>
        <dbReference type="ARBA" id="ARBA00048493"/>
    </source>
</evidence>
<dbReference type="CDD" id="cd03353">
    <property type="entry name" value="LbH_GlmU_C"/>
    <property type="match status" value="1"/>
</dbReference>
<feature type="binding site" evidence="20">
    <location>
        <position position="102"/>
    </location>
    <ligand>
        <name>Mg(2+)</name>
        <dbReference type="ChEBI" id="CHEBI:18420"/>
    </ligand>
</feature>
<evidence type="ECO:0000256" key="14">
    <source>
        <dbReference type="ARBA" id="ARBA00023268"/>
    </source>
</evidence>
<dbReference type="EC" id="2.7.7.23" evidence="20"/>
<dbReference type="InterPro" id="IPR001451">
    <property type="entry name" value="Hexapep"/>
</dbReference>
<dbReference type="GO" id="GO:0003977">
    <property type="term" value="F:UDP-N-acetylglucosamine diphosphorylase activity"/>
    <property type="evidence" value="ECO:0007669"/>
    <property type="project" value="UniProtKB-UniRule"/>
</dbReference>
<dbReference type="InterPro" id="IPR018357">
    <property type="entry name" value="Hexapep_transf_CS"/>
</dbReference>
<comment type="catalytic activity">
    <reaction evidence="18 20">
        <text>N-acetyl-alpha-D-glucosamine 1-phosphate + UTP + H(+) = UDP-N-acetyl-alpha-D-glucosamine + diphosphate</text>
        <dbReference type="Rhea" id="RHEA:13509"/>
        <dbReference type="ChEBI" id="CHEBI:15378"/>
        <dbReference type="ChEBI" id="CHEBI:33019"/>
        <dbReference type="ChEBI" id="CHEBI:46398"/>
        <dbReference type="ChEBI" id="CHEBI:57705"/>
        <dbReference type="ChEBI" id="CHEBI:57776"/>
        <dbReference type="EC" id="2.7.7.23"/>
    </reaction>
</comment>
<gene>
    <name evidence="20 23" type="primary">glmU</name>
    <name evidence="23" type="ORF">DEA61_11515</name>
</gene>
<feature type="domain" description="Glucose-1-phosphate adenylyltransferase/Bifunctional protein GlmU-like C-terminal hexapeptide" evidence="22">
    <location>
        <begin position="294"/>
        <end position="367"/>
    </location>
</feature>
<dbReference type="GO" id="GO:0016020">
    <property type="term" value="C:membrane"/>
    <property type="evidence" value="ECO:0007669"/>
    <property type="project" value="GOC"/>
</dbReference>
<dbReference type="Gene3D" id="3.90.550.10">
    <property type="entry name" value="Spore Coat Polysaccharide Biosynthesis Protein SpsA, Chain A"/>
    <property type="match status" value="1"/>
</dbReference>
<comment type="pathway">
    <text evidence="3 20">Nucleotide-sugar biosynthesis; UDP-N-acetyl-alpha-D-glucosamine biosynthesis; UDP-N-acetyl-alpha-D-glucosamine from N-acetyl-alpha-D-glucosamine 1-phosphate: step 1/1.</text>
</comment>
<evidence type="ECO:0000256" key="12">
    <source>
        <dbReference type="ARBA" id="ARBA00022960"/>
    </source>
</evidence>
<feature type="binding site" evidence="20">
    <location>
        <position position="438"/>
    </location>
    <ligand>
        <name>acetyl-CoA</name>
        <dbReference type="ChEBI" id="CHEBI:57288"/>
    </ligand>
</feature>
<feature type="binding site" evidence="20">
    <location>
        <begin position="384"/>
        <end position="385"/>
    </location>
    <ligand>
        <name>acetyl-CoA</name>
        <dbReference type="ChEBI" id="CHEBI:57288"/>
    </ligand>
</feature>
<feature type="binding site" evidence="20">
    <location>
        <position position="23"/>
    </location>
    <ligand>
        <name>UDP-N-acetyl-alpha-D-glucosamine</name>
        <dbReference type="ChEBI" id="CHEBI:57705"/>
    </ligand>
</feature>
<dbReference type="GO" id="GO:0006048">
    <property type="term" value="P:UDP-N-acetylglucosamine biosynthetic process"/>
    <property type="evidence" value="ECO:0007669"/>
    <property type="project" value="UniProtKB-UniPathway"/>
</dbReference>